<feature type="compositionally biased region" description="Polar residues" evidence="1">
    <location>
        <begin position="78"/>
        <end position="89"/>
    </location>
</feature>
<sequence>MKIRTLSLAVAIGCSGSLLGSFAASAATPPSDDAAKLKSQIEKMSQMQQSYEAELAKMKQLREQYQKKLDDLDKSKEQSQAVVDQTSRQANNRQYETLKHALDRIDIYGFFRAKYDDDDRSGIGSGSNNKHFYMDLEAKMRVNKDWYAHFQSETRKGYTVNQSWRKGDAGSSDQDGTVQRIWVEGTPYNINIALGTKWWGLGFQNVPFGHAADGVSVDYDVVQNWNVKGFWLRPRQGDLISMPNGSKTNIRGINVTTTWTDYFKSSVTYANNGNHDNEQKMNNLAALDLQFQVTKDILLRSAMVRTNADEDNISQEYRIDYKGYDLKDVGSWGLYTRYFDFERYGDYSHDDEWGSLPGDTKGWIWGATFVPFKNVVWETFFSIQRRNRSADATIDHDALRHLFRTQIDYHF</sequence>
<keyword evidence="2" id="KW-0732">Signal</keyword>
<dbReference type="EMBL" id="SMGD01000012">
    <property type="protein sequence ID" value="TCK57710.1"/>
    <property type="molecule type" value="Genomic_DNA"/>
</dbReference>
<evidence type="ECO:0000256" key="1">
    <source>
        <dbReference type="SAM" id="MobiDB-lite"/>
    </source>
</evidence>
<evidence type="ECO:0008006" key="5">
    <source>
        <dbReference type="Google" id="ProtNLM"/>
    </source>
</evidence>
<accession>A0A4R1K1E5</accession>
<feature type="region of interest" description="Disordered" evidence="1">
    <location>
        <begin position="70"/>
        <end position="89"/>
    </location>
</feature>
<evidence type="ECO:0000313" key="4">
    <source>
        <dbReference type="Proteomes" id="UP000295565"/>
    </source>
</evidence>
<proteinExistence type="predicted"/>
<dbReference type="Proteomes" id="UP000295565">
    <property type="component" value="Unassembled WGS sequence"/>
</dbReference>
<protein>
    <recommendedName>
        <fullName evidence="5">Porin</fullName>
    </recommendedName>
</protein>
<reference evidence="3 4" key="1">
    <citation type="submission" date="2019-03" db="EMBL/GenBank/DDBJ databases">
        <title>Genomic Encyclopedia of Type Strains, Phase IV (KMG-IV): sequencing the most valuable type-strain genomes for metagenomic binning, comparative biology and taxonomic classification.</title>
        <authorList>
            <person name="Goeker M."/>
        </authorList>
    </citation>
    <scope>NUCLEOTIDE SEQUENCE [LARGE SCALE GENOMIC DNA]</scope>
    <source>
        <strain evidence="3 4">DSM 18577</strain>
    </source>
</reference>
<feature type="chain" id="PRO_5021031113" description="Porin" evidence="2">
    <location>
        <begin position="27"/>
        <end position="411"/>
    </location>
</feature>
<dbReference type="RefSeq" id="WP_131912263.1">
    <property type="nucleotide sequence ID" value="NZ_OU594967.1"/>
</dbReference>
<evidence type="ECO:0000313" key="3">
    <source>
        <dbReference type="EMBL" id="TCK57710.1"/>
    </source>
</evidence>
<dbReference type="AlphaFoldDB" id="A0A4R1K1E5"/>
<evidence type="ECO:0000256" key="2">
    <source>
        <dbReference type="SAM" id="SignalP"/>
    </source>
</evidence>
<dbReference type="OrthoDB" id="5845122at2"/>
<comment type="caution">
    <text evidence="3">The sequence shown here is derived from an EMBL/GenBank/DDBJ whole genome shotgun (WGS) entry which is preliminary data.</text>
</comment>
<keyword evidence="4" id="KW-1185">Reference proteome</keyword>
<gene>
    <name evidence="3" type="ORF">EV690_1404</name>
</gene>
<name>A0A4R1K1E5_9GAMM</name>
<organism evidence="3 4">
    <name type="scientific">Celerinatantimonas diazotrophica</name>
    <dbReference type="NCBI Taxonomy" id="412034"/>
    <lineage>
        <taxon>Bacteria</taxon>
        <taxon>Pseudomonadati</taxon>
        <taxon>Pseudomonadota</taxon>
        <taxon>Gammaproteobacteria</taxon>
        <taxon>Celerinatantimonadaceae</taxon>
        <taxon>Celerinatantimonas</taxon>
    </lineage>
</organism>
<feature type="signal peptide" evidence="2">
    <location>
        <begin position="1"/>
        <end position="26"/>
    </location>
</feature>